<dbReference type="RefSeq" id="WP_208345401.1">
    <property type="nucleotide sequence ID" value="NZ_CAWQFN010000659.1"/>
</dbReference>
<evidence type="ECO:0000313" key="8">
    <source>
        <dbReference type="Proteomes" id="UP000667802"/>
    </source>
</evidence>
<feature type="transmembrane region" description="Helical" evidence="6">
    <location>
        <begin position="30"/>
        <end position="48"/>
    </location>
</feature>
<dbReference type="GO" id="GO:0022857">
    <property type="term" value="F:transmembrane transporter activity"/>
    <property type="evidence" value="ECO:0007669"/>
    <property type="project" value="InterPro"/>
</dbReference>
<reference evidence="8" key="1">
    <citation type="journal article" date="2021" name="Science">
        <title>Hunting the eagle killer: A cyanobacterial neurotoxin causes vacuolar myelinopathy.</title>
        <authorList>
            <person name="Breinlinger S."/>
            <person name="Phillips T.J."/>
            <person name="Haram B.N."/>
            <person name="Mares J."/>
            <person name="Martinez Yerena J.A."/>
            <person name="Hrouzek P."/>
            <person name="Sobotka R."/>
            <person name="Henderson W.M."/>
            <person name="Schmieder P."/>
            <person name="Williams S.M."/>
            <person name="Lauderdale J.D."/>
            <person name="Wilde H.D."/>
            <person name="Gerrin W."/>
            <person name="Kust A."/>
            <person name="Washington J.W."/>
            <person name="Wagner C."/>
            <person name="Geier B."/>
            <person name="Liebeke M."/>
            <person name="Enke H."/>
            <person name="Niedermeyer T.H.J."/>
            <person name="Wilde S.B."/>
        </authorList>
    </citation>
    <scope>NUCLEOTIDE SEQUENCE [LARGE SCALE GENOMIC DNA]</scope>
    <source>
        <strain evidence="8">Thurmond2011</strain>
    </source>
</reference>
<protein>
    <submittedName>
        <fullName evidence="7">Amino acid permease</fullName>
    </submittedName>
</protein>
<organism evidence="7 8">
    <name type="scientific">Aetokthonos hydrillicola Thurmond2011</name>
    <dbReference type="NCBI Taxonomy" id="2712845"/>
    <lineage>
        <taxon>Bacteria</taxon>
        <taxon>Bacillati</taxon>
        <taxon>Cyanobacteriota</taxon>
        <taxon>Cyanophyceae</taxon>
        <taxon>Nostocales</taxon>
        <taxon>Hapalosiphonaceae</taxon>
        <taxon>Aetokthonos</taxon>
    </lineage>
</organism>
<evidence type="ECO:0000256" key="1">
    <source>
        <dbReference type="ARBA" id="ARBA00004651"/>
    </source>
</evidence>
<dbReference type="Proteomes" id="UP000667802">
    <property type="component" value="Unassembled WGS sequence"/>
</dbReference>
<feature type="transmembrane region" description="Helical" evidence="6">
    <location>
        <begin position="54"/>
        <end position="81"/>
    </location>
</feature>
<evidence type="ECO:0000256" key="3">
    <source>
        <dbReference type="ARBA" id="ARBA00022692"/>
    </source>
</evidence>
<feature type="transmembrane region" description="Helical" evidence="6">
    <location>
        <begin position="252"/>
        <end position="273"/>
    </location>
</feature>
<feature type="transmembrane region" description="Helical" evidence="6">
    <location>
        <begin position="167"/>
        <end position="185"/>
    </location>
</feature>
<feature type="transmembrane region" description="Helical" evidence="6">
    <location>
        <begin position="213"/>
        <end position="231"/>
    </location>
</feature>
<evidence type="ECO:0000256" key="4">
    <source>
        <dbReference type="ARBA" id="ARBA00022989"/>
    </source>
</evidence>
<dbReference type="Pfam" id="PF13520">
    <property type="entry name" value="AA_permease_2"/>
    <property type="match status" value="1"/>
</dbReference>
<feature type="transmembrane region" description="Helical" evidence="6">
    <location>
        <begin position="139"/>
        <end position="160"/>
    </location>
</feature>
<sequence length="483" mass="52672">MFLKKSKNFASYENVSINYLKRRQLQGSTGAFLLWSLGVGAVISGNFYGWNYGLIVGGFWGLTIATFLMAIMYICMVYTLAELSSALPHAGGFYSFTRNAFGPFWGFLCGVIVTVEYVLGTSALVFAMSNYLKPVIPSVPSYVVWVIIYALFTGVCILSLEFSLQVSLFMTLVAIMILGIFYFSMSQSGVFKLELLFNIPPDPGQSAKWLPKGWKGVFAAMPYAIWFYQAIELLPMASEETEDVPRNMPKGLISGILTLILVSIFTLVLNTGVGGGAAAIGKSNIPLAEGLQAYFGKGSTSDFLTTLSLTLGLGASLCSIVYGYGRILFSISRAGYLPRWISVTSKNNIPYRALILCTILGLICVVIVEQGKVVAVDAVILNMTVFAAVISYILVMLSYIKLKLTSPDLPRPYQSPFGIQGAFVATALAVLALIACFYTRDYQPGIWGTVIAIVLAVLYYFVYGRHRLVAQAPEEAAALNKRT</sequence>
<keyword evidence="8" id="KW-1185">Reference proteome</keyword>
<feature type="transmembrane region" description="Helical" evidence="6">
    <location>
        <begin position="380"/>
        <end position="400"/>
    </location>
</feature>
<proteinExistence type="predicted"/>
<feature type="transmembrane region" description="Helical" evidence="6">
    <location>
        <begin position="349"/>
        <end position="368"/>
    </location>
</feature>
<dbReference type="InterPro" id="IPR002293">
    <property type="entry name" value="AA/rel_permease1"/>
</dbReference>
<evidence type="ECO:0000256" key="6">
    <source>
        <dbReference type="SAM" id="Phobius"/>
    </source>
</evidence>
<comment type="subcellular location">
    <subcellularLocation>
        <location evidence="1">Cell membrane</location>
        <topology evidence="1">Multi-pass membrane protein</topology>
    </subcellularLocation>
</comment>
<evidence type="ECO:0000313" key="7">
    <source>
        <dbReference type="EMBL" id="MDR9894292.1"/>
    </source>
</evidence>
<keyword evidence="3 6" id="KW-0812">Transmembrane</keyword>
<feature type="transmembrane region" description="Helical" evidence="6">
    <location>
        <begin position="102"/>
        <end position="127"/>
    </location>
</feature>
<comment type="caution">
    <text evidence="7">The sequence shown here is derived from an EMBL/GenBank/DDBJ whole genome shotgun (WGS) entry which is preliminary data.</text>
</comment>
<keyword evidence="4 6" id="KW-1133">Transmembrane helix</keyword>
<dbReference type="PANTHER" id="PTHR42770:SF7">
    <property type="entry name" value="MEMBRANE PROTEIN"/>
    <property type="match status" value="1"/>
</dbReference>
<dbReference type="Gene3D" id="1.20.1740.10">
    <property type="entry name" value="Amino acid/polyamine transporter I"/>
    <property type="match status" value="1"/>
</dbReference>
<dbReference type="EMBL" id="JAALHA020000002">
    <property type="protein sequence ID" value="MDR9894292.1"/>
    <property type="molecule type" value="Genomic_DNA"/>
</dbReference>
<feature type="transmembrane region" description="Helical" evidence="6">
    <location>
        <begin position="446"/>
        <end position="463"/>
    </location>
</feature>
<accession>A0AAP5I392</accession>
<gene>
    <name evidence="7" type="ORF">G7B40_006860</name>
</gene>
<evidence type="ECO:0000256" key="5">
    <source>
        <dbReference type="ARBA" id="ARBA00023136"/>
    </source>
</evidence>
<evidence type="ECO:0000256" key="2">
    <source>
        <dbReference type="ARBA" id="ARBA00022475"/>
    </source>
</evidence>
<dbReference type="GO" id="GO:0005886">
    <property type="term" value="C:plasma membrane"/>
    <property type="evidence" value="ECO:0007669"/>
    <property type="project" value="UniProtKB-SubCell"/>
</dbReference>
<dbReference type="AlphaFoldDB" id="A0AAP5I392"/>
<feature type="transmembrane region" description="Helical" evidence="6">
    <location>
        <begin position="307"/>
        <end position="329"/>
    </location>
</feature>
<dbReference type="InterPro" id="IPR050367">
    <property type="entry name" value="APC_superfamily"/>
</dbReference>
<name>A0AAP5I392_9CYAN</name>
<dbReference type="PANTHER" id="PTHR42770">
    <property type="entry name" value="AMINO ACID TRANSPORTER-RELATED"/>
    <property type="match status" value="1"/>
</dbReference>
<feature type="transmembrane region" description="Helical" evidence="6">
    <location>
        <begin position="421"/>
        <end position="440"/>
    </location>
</feature>
<dbReference type="PIRSF" id="PIRSF006060">
    <property type="entry name" value="AA_transporter"/>
    <property type="match status" value="1"/>
</dbReference>
<keyword evidence="2" id="KW-1003">Cell membrane</keyword>
<keyword evidence="5 6" id="KW-0472">Membrane</keyword>